<evidence type="ECO:0000313" key="2">
    <source>
        <dbReference type="EMBL" id="MBX66299.1"/>
    </source>
</evidence>
<dbReference type="AlphaFoldDB" id="A0A2P2QH17"/>
<evidence type="ECO:0000256" key="1">
    <source>
        <dbReference type="SAM" id="Phobius"/>
    </source>
</evidence>
<name>A0A2P2QH17_RHIMU</name>
<keyword evidence="1" id="KW-0472">Membrane</keyword>
<keyword evidence="1" id="KW-0812">Transmembrane</keyword>
<accession>A0A2P2QH17</accession>
<dbReference type="EMBL" id="GGEC01085815">
    <property type="protein sequence ID" value="MBX66299.1"/>
    <property type="molecule type" value="Transcribed_RNA"/>
</dbReference>
<feature type="transmembrane region" description="Helical" evidence="1">
    <location>
        <begin position="22"/>
        <end position="41"/>
    </location>
</feature>
<protein>
    <submittedName>
        <fullName evidence="2">Uncharacterized protein</fullName>
    </submittedName>
</protein>
<reference evidence="2" key="1">
    <citation type="submission" date="2018-02" db="EMBL/GenBank/DDBJ databases">
        <title>Rhizophora mucronata_Transcriptome.</title>
        <authorList>
            <person name="Meera S.P."/>
            <person name="Sreeshan A."/>
            <person name="Augustine A."/>
        </authorList>
    </citation>
    <scope>NUCLEOTIDE SEQUENCE</scope>
    <source>
        <tissue evidence="2">Leaf</tissue>
    </source>
</reference>
<keyword evidence="1" id="KW-1133">Transmembrane helix</keyword>
<proteinExistence type="predicted"/>
<sequence>MSDRCTQTTCDGRVIVAECSRLTSALITCIHVLFCLPFLSLL</sequence>
<organism evidence="2">
    <name type="scientific">Rhizophora mucronata</name>
    <name type="common">Asiatic mangrove</name>
    <dbReference type="NCBI Taxonomy" id="61149"/>
    <lineage>
        <taxon>Eukaryota</taxon>
        <taxon>Viridiplantae</taxon>
        <taxon>Streptophyta</taxon>
        <taxon>Embryophyta</taxon>
        <taxon>Tracheophyta</taxon>
        <taxon>Spermatophyta</taxon>
        <taxon>Magnoliopsida</taxon>
        <taxon>eudicotyledons</taxon>
        <taxon>Gunneridae</taxon>
        <taxon>Pentapetalae</taxon>
        <taxon>rosids</taxon>
        <taxon>fabids</taxon>
        <taxon>Malpighiales</taxon>
        <taxon>Rhizophoraceae</taxon>
        <taxon>Rhizophora</taxon>
    </lineage>
</organism>